<keyword evidence="6 15" id="KW-0418">Kinase</keyword>
<accession>A0A094WG44</accession>
<evidence type="ECO:0000256" key="12">
    <source>
        <dbReference type="ARBA" id="ARBA00042531"/>
    </source>
</evidence>
<dbReference type="eggNOG" id="COG0351">
    <property type="taxonomic scope" value="Bacteria"/>
</dbReference>
<keyword evidence="4" id="KW-0479">Metal-binding</keyword>
<evidence type="ECO:0000256" key="1">
    <source>
        <dbReference type="ARBA" id="ARBA00009879"/>
    </source>
</evidence>
<dbReference type="Pfam" id="PF08543">
    <property type="entry name" value="Phos_pyr_kin"/>
    <property type="match status" value="1"/>
</dbReference>
<dbReference type="NCBIfam" id="NF009077">
    <property type="entry name" value="PRK12412.1"/>
    <property type="match status" value="1"/>
</dbReference>
<protein>
    <recommendedName>
        <fullName evidence="2">pyridoxal kinase</fullName>
        <ecNumber evidence="2">2.7.1.35</ecNumber>
    </recommendedName>
    <alternativeName>
        <fullName evidence="10">PN/PL/PM kinase</fullName>
    </alternativeName>
    <alternativeName>
        <fullName evidence="11">Pyridoxal kinase</fullName>
    </alternativeName>
    <alternativeName>
        <fullName evidence="9">Pyridoxamine kinase</fullName>
    </alternativeName>
    <alternativeName>
        <fullName evidence="12">Vitamin B6 kinase</fullName>
    </alternativeName>
</protein>
<gene>
    <name evidence="16" type="ORF">AJ85_07930</name>
    <name evidence="15" type="ORF">BALCAV_0220755</name>
</gene>
<dbReference type="GO" id="GO:0046872">
    <property type="term" value="F:metal ion binding"/>
    <property type="evidence" value="ECO:0007669"/>
    <property type="project" value="UniProtKB-KW"/>
</dbReference>
<dbReference type="Gene3D" id="3.40.1190.20">
    <property type="match status" value="1"/>
</dbReference>
<evidence type="ECO:0000313" key="15">
    <source>
        <dbReference type="EMBL" id="KGA95726.1"/>
    </source>
</evidence>
<evidence type="ECO:0000256" key="11">
    <source>
        <dbReference type="ARBA" id="ARBA00042396"/>
    </source>
</evidence>
<keyword evidence="7" id="KW-0067">ATP-binding</keyword>
<dbReference type="EMBL" id="ALPT02000110">
    <property type="protein sequence ID" value="KGA95726.1"/>
    <property type="molecule type" value="Genomic_DNA"/>
</dbReference>
<dbReference type="OrthoDB" id="9810880at2"/>
<dbReference type="GO" id="GO:0005829">
    <property type="term" value="C:cytosol"/>
    <property type="evidence" value="ECO:0007669"/>
    <property type="project" value="TreeGrafter"/>
</dbReference>
<evidence type="ECO:0000256" key="3">
    <source>
        <dbReference type="ARBA" id="ARBA00022679"/>
    </source>
</evidence>
<dbReference type="PANTHER" id="PTHR20858">
    <property type="entry name" value="PHOSPHOMETHYLPYRIMIDINE KINASE"/>
    <property type="match status" value="1"/>
</dbReference>
<dbReference type="EC" id="2.7.1.35" evidence="2"/>
<dbReference type="GO" id="GO:0008972">
    <property type="term" value="F:phosphomethylpyrimidine kinase activity"/>
    <property type="evidence" value="ECO:0007669"/>
    <property type="project" value="InterPro"/>
</dbReference>
<dbReference type="EMBL" id="JALP01000100">
    <property type="protein sequence ID" value="THG90967.1"/>
    <property type="molecule type" value="Genomic_DNA"/>
</dbReference>
<dbReference type="InterPro" id="IPR013749">
    <property type="entry name" value="PM/HMP-P_kinase-1"/>
</dbReference>
<dbReference type="FunFam" id="3.40.1190.20:FF:000003">
    <property type="entry name" value="Phosphomethylpyrimidine kinase ThiD"/>
    <property type="match status" value="1"/>
</dbReference>
<evidence type="ECO:0000313" key="18">
    <source>
        <dbReference type="Proteomes" id="UP000297014"/>
    </source>
</evidence>
<reference evidence="16 18" key="2">
    <citation type="submission" date="2014-01" db="EMBL/GenBank/DDBJ databases">
        <title>Draft genome sequencing of Bacillus alcalophilus CGMCC 1.3604.</title>
        <authorList>
            <person name="Yang J."/>
            <person name="Diao L."/>
            <person name="Yang S."/>
        </authorList>
    </citation>
    <scope>NUCLEOTIDE SEQUENCE [LARGE SCALE GENOMIC DNA]</scope>
    <source>
        <strain evidence="16 18">CGMCC 1.3604</strain>
    </source>
</reference>
<sequence>MTMSKALTIAGSDTSGGAGLQADIKTFQELGVYGMNALTVIVAQDPARNWFHEVIPQSVETLEKQIETVLAGIGVDAVKTGMLGSIDIINLVAKKVDEYKINQLVVDPVMVCKGADEALNPETDACLRDVLIPRAFVVTPNLFEASQLSGVGPVDSVEKMKEAAEKIHQLGAKHVIVKGGSKLGLNEAIDIWYDGSTFHELKSELIDTSFTHGAGCTYSAAIAAELAKGRSVEEAIYTAKDFITAAIRHSFRLNEYVGPTNHAAYKHTLV</sequence>
<evidence type="ECO:0000256" key="6">
    <source>
        <dbReference type="ARBA" id="ARBA00022777"/>
    </source>
</evidence>
<dbReference type="NCBIfam" id="TIGR00097">
    <property type="entry name" value="HMP-P_kinase"/>
    <property type="match status" value="1"/>
</dbReference>
<dbReference type="InterPro" id="IPR004399">
    <property type="entry name" value="HMP/HMP-P_kinase_dom"/>
</dbReference>
<dbReference type="NCBIfam" id="NF009259">
    <property type="entry name" value="PRK12616.1"/>
    <property type="match status" value="1"/>
</dbReference>
<comment type="similarity">
    <text evidence="1">Belongs to the ThiD family.</text>
</comment>
<dbReference type="GO" id="GO:0008902">
    <property type="term" value="F:hydroxymethylpyrimidine kinase activity"/>
    <property type="evidence" value="ECO:0007669"/>
    <property type="project" value="TreeGrafter"/>
</dbReference>
<dbReference type="SUPFAM" id="SSF53613">
    <property type="entry name" value="Ribokinase-like"/>
    <property type="match status" value="1"/>
</dbReference>
<dbReference type="GO" id="GO:0009228">
    <property type="term" value="P:thiamine biosynthetic process"/>
    <property type="evidence" value="ECO:0007669"/>
    <property type="project" value="InterPro"/>
</dbReference>
<dbReference type="Proteomes" id="UP000002754">
    <property type="component" value="Unassembled WGS sequence"/>
</dbReference>
<evidence type="ECO:0000256" key="2">
    <source>
        <dbReference type="ARBA" id="ARBA00012104"/>
    </source>
</evidence>
<comment type="caution">
    <text evidence="15">The sequence shown here is derived from an EMBL/GenBank/DDBJ whole genome shotgun (WGS) entry which is preliminary data.</text>
</comment>
<evidence type="ECO:0000256" key="7">
    <source>
        <dbReference type="ARBA" id="ARBA00022840"/>
    </source>
</evidence>
<evidence type="ECO:0000256" key="4">
    <source>
        <dbReference type="ARBA" id="ARBA00022723"/>
    </source>
</evidence>
<keyword evidence="8" id="KW-0460">Magnesium</keyword>
<comment type="catalytic activity">
    <reaction evidence="13">
        <text>pyridoxal + ATP = pyridoxal 5'-phosphate + ADP + H(+)</text>
        <dbReference type="Rhea" id="RHEA:10224"/>
        <dbReference type="ChEBI" id="CHEBI:15378"/>
        <dbReference type="ChEBI" id="CHEBI:17310"/>
        <dbReference type="ChEBI" id="CHEBI:30616"/>
        <dbReference type="ChEBI" id="CHEBI:456216"/>
        <dbReference type="ChEBI" id="CHEBI:597326"/>
        <dbReference type="EC" id="2.7.1.35"/>
    </reaction>
</comment>
<dbReference type="Proteomes" id="UP000297014">
    <property type="component" value="Unassembled WGS sequence"/>
</dbReference>
<evidence type="ECO:0000256" key="9">
    <source>
        <dbReference type="ARBA" id="ARBA00042307"/>
    </source>
</evidence>
<dbReference type="GO" id="GO:0005524">
    <property type="term" value="F:ATP binding"/>
    <property type="evidence" value="ECO:0007669"/>
    <property type="project" value="UniProtKB-KW"/>
</dbReference>
<dbReference type="RefSeq" id="WP_003321504.1">
    <property type="nucleotide sequence ID" value="NZ_ALPT02000110.1"/>
</dbReference>
<dbReference type="GO" id="GO:0008478">
    <property type="term" value="F:pyridoxal kinase activity"/>
    <property type="evidence" value="ECO:0007669"/>
    <property type="project" value="UniProtKB-EC"/>
</dbReference>
<dbReference type="PANTHER" id="PTHR20858:SF19">
    <property type="entry name" value="PYRIDOXINE KINASE"/>
    <property type="match status" value="1"/>
</dbReference>
<name>A0A094WG44_ALKAL</name>
<dbReference type="AlphaFoldDB" id="A0A094WG44"/>
<dbReference type="STRING" id="1218173.BALCAV_0220755"/>
<organism evidence="15 17">
    <name type="scientific">Alkalihalobacillus alcalophilus ATCC 27647 = CGMCC 1.3604</name>
    <dbReference type="NCBI Taxonomy" id="1218173"/>
    <lineage>
        <taxon>Bacteria</taxon>
        <taxon>Bacillati</taxon>
        <taxon>Bacillota</taxon>
        <taxon>Bacilli</taxon>
        <taxon>Bacillales</taxon>
        <taxon>Bacillaceae</taxon>
        <taxon>Alkalihalobacillus</taxon>
    </lineage>
</organism>
<evidence type="ECO:0000313" key="17">
    <source>
        <dbReference type="Proteomes" id="UP000002754"/>
    </source>
</evidence>
<evidence type="ECO:0000313" key="16">
    <source>
        <dbReference type="EMBL" id="THG90967.1"/>
    </source>
</evidence>
<keyword evidence="3 15" id="KW-0808">Transferase</keyword>
<feature type="domain" description="Pyridoxamine kinase/Phosphomethylpyrimidine kinase" evidence="14">
    <location>
        <begin position="13"/>
        <end position="261"/>
    </location>
</feature>
<evidence type="ECO:0000256" key="13">
    <source>
        <dbReference type="ARBA" id="ARBA00049293"/>
    </source>
</evidence>
<reference evidence="15 17" key="1">
    <citation type="journal article" date="2014" name="Genome Announc.">
        <title>Draft Genome Sequence of Bacillus alcalophilus AV1934, a Classic Alkaliphile Isolated from Human Feces in 1934.</title>
        <authorList>
            <person name="Attie O."/>
            <person name="Jayaprakash A."/>
            <person name="Shah H."/>
            <person name="Paulsen I.T."/>
            <person name="Morino M."/>
            <person name="Takahashi Y."/>
            <person name="Narumi I."/>
            <person name="Sachidanandam R."/>
            <person name="Satoh K."/>
            <person name="Ito M."/>
            <person name="Krulwich T.A."/>
        </authorList>
    </citation>
    <scope>NUCLEOTIDE SEQUENCE [LARGE SCALE GENOMIC DNA]</scope>
    <source>
        <strain evidence="15 17">AV1934</strain>
    </source>
</reference>
<evidence type="ECO:0000256" key="10">
    <source>
        <dbReference type="ARBA" id="ARBA00042348"/>
    </source>
</evidence>
<keyword evidence="5" id="KW-0547">Nucleotide-binding</keyword>
<evidence type="ECO:0000256" key="8">
    <source>
        <dbReference type="ARBA" id="ARBA00022842"/>
    </source>
</evidence>
<dbReference type="InterPro" id="IPR029056">
    <property type="entry name" value="Ribokinase-like"/>
</dbReference>
<proteinExistence type="inferred from homology"/>
<keyword evidence="17" id="KW-1185">Reference proteome</keyword>
<dbReference type="CDD" id="cd01169">
    <property type="entry name" value="HMPP_kinase"/>
    <property type="match status" value="1"/>
</dbReference>
<evidence type="ECO:0000256" key="5">
    <source>
        <dbReference type="ARBA" id="ARBA00022741"/>
    </source>
</evidence>
<evidence type="ECO:0000259" key="14">
    <source>
        <dbReference type="Pfam" id="PF08543"/>
    </source>
</evidence>